<reference evidence="1 2" key="1">
    <citation type="submission" date="2017-11" db="EMBL/GenBank/DDBJ databases">
        <authorList>
            <person name="Han C.G."/>
        </authorList>
    </citation>
    <scope>NUCLEOTIDE SEQUENCE [LARGE SCALE GENOMIC DNA]</scope>
    <source>
        <strain evidence="1 2">A10</strain>
    </source>
</reference>
<gene>
    <name evidence="1" type="ORF">CWN49_17525</name>
</gene>
<organism evidence="1 2">
    <name type="scientific">Klebsiella michiganensis</name>
    <dbReference type="NCBI Taxonomy" id="1134687"/>
    <lineage>
        <taxon>Bacteria</taxon>
        <taxon>Pseudomonadati</taxon>
        <taxon>Pseudomonadota</taxon>
        <taxon>Gammaproteobacteria</taxon>
        <taxon>Enterobacterales</taxon>
        <taxon>Enterobacteriaceae</taxon>
        <taxon>Klebsiella/Raoultella group</taxon>
        <taxon>Klebsiella</taxon>
    </lineage>
</organism>
<dbReference type="RefSeq" id="WP_224272295.1">
    <property type="nucleotide sequence ID" value="NZ_VNUA01000024.1"/>
</dbReference>
<reference evidence="1 2" key="2">
    <citation type="submission" date="2018-01" db="EMBL/GenBank/DDBJ databases">
        <title>Genomic study of Klebsiella pneumoniae.</title>
        <authorList>
            <person name="Yang Y."/>
            <person name="Bicalho R."/>
        </authorList>
    </citation>
    <scope>NUCLEOTIDE SEQUENCE [LARGE SCALE GENOMIC DNA]</scope>
    <source>
        <strain evidence="1 2">A10</strain>
    </source>
</reference>
<dbReference type="AlphaFoldDB" id="A0A2J5PPK9"/>
<proteinExistence type="predicted"/>
<evidence type="ECO:0000313" key="2">
    <source>
        <dbReference type="Proteomes" id="UP000234667"/>
    </source>
</evidence>
<evidence type="ECO:0000313" key="1">
    <source>
        <dbReference type="EMBL" id="PLO67973.1"/>
    </source>
</evidence>
<dbReference type="GO" id="GO:0016787">
    <property type="term" value="F:hydrolase activity"/>
    <property type="evidence" value="ECO:0007669"/>
    <property type="project" value="UniProtKB-KW"/>
</dbReference>
<accession>A0A2J5PPK9</accession>
<sequence>MSLSFNIKQGQRIDLWLKASEPAAQPLFSIRVNGQVVFKIQEAPRYFQYFTWTSFQDGVATLEWLPEYSEISLCYT</sequence>
<comment type="caution">
    <text evidence="1">The sequence shown here is derived from an EMBL/GenBank/DDBJ whole genome shotgun (WGS) entry which is preliminary data.</text>
</comment>
<name>A0A2J5PPK9_9ENTR</name>
<feature type="non-terminal residue" evidence="1">
    <location>
        <position position="76"/>
    </location>
</feature>
<dbReference type="EMBL" id="PIDR01000550">
    <property type="protein sequence ID" value="PLO67973.1"/>
    <property type="molecule type" value="Genomic_DNA"/>
</dbReference>
<keyword evidence="1" id="KW-0378">Hydrolase</keyword>
<protein>
    <submittedName>
        <fullName evidence="1">Glycosyl hydrolase</fullName>
    </submittedName>
</protein>
<dbReference type="Proteomes" id="UP000234667">
    <property type="component" value="Unassembled WGS sequence"/>
</dbReference>